<sequence>MDKRTSQERSVRNKRDASTRVEESKVAAMQLQLLPPDVLRHILSRLSLKEVVRLSTLSHEWIRLRICHPDLVLTQKTFFGKIVAWRTYQHPETTKFITKVDKLLRPLWSTSTTTTTTLDKFVIKFCLGRRHKYHIDKWIKFSTASRSKHIALDFTMDRTSTGRESDKYVFPLRNLGGPNGSCIKSLELGYVRLKLPPNFCGITNLTKLALNKVSINEADLHSLLLSCAFLESLSIEFCFLKSLCIRQELSRLQCLRVRYCHLEMIELHAPNLAKFEFDEYHRQIVLAECLKLSEATFVSNLRLSVINIDDFELNYAFPKLPTAIPHVHKLVALLNFAQLVRFSNTQTSFINLRHLNMNLEIFNEPYDTSVFLVLVNILQSAPLLEELELHLGRYTGSFPSPRVTKAARGPQHHHLNNVYISGFCDALGLAEVTLYMLENATVLERMVVDPVSYGDPYTDSIYSASKAGSRKGASYNISRNRVFAKEHLDREEFGHILTIL</sequence>
<comment type="caution">
    <text evidence="3">The sequence shown here is derived from an EMBL/GenBank/DDBJ whole genome shotgun (WGS) entry which is preliminary data.</text>
</comment>
<protein>
    <recommendedName>
        <fullName evidence="2">F-box domain-containing protein</fullName>
    </recommendedName>
</protein>
<accession>A0AAD8SFI0</accession>
<dbReference type="SUPFAM" id="SSF81383">
    <property type="entry name" value="F-box domain"/>
    <property type="match status" value="1"/>
</dbReference>
<dbReference type="SUPFAM" id="SSF52058">
    <property type="entry name" value="L domain-like"/>
    <property type="match status" value="1"/>
</dbReference>
<keyword evidence="4" id="KW-1185">Reference proteome</keyword>
<feature type="domain" description="F-box" evidence="2">
    <location>
        <begin position="28"/>
        <end position="64"/>
    </location>
</feature>
<evidence type="ECO:0000313" key="4">
    <source>
        <dbReference type="Proteomes" id="UP001231189"/>
    </source>
</evidence>
<dbReference type="InterPro" id="IPR053772">
    <property type="entry name" value="At1g61320/At1g61330-like"/>
</dbReference>
<dbReference type="EMBL" id="JAUUTY010000004">
    <property type="protein sequence ID" value="KAK1651220.1"/>
    <property type="molecule type" value="Genomic_DNA"/>
</dbReference>
<gene>
    <name evidence="3" type="ORF">QYE76_069025</name>
</gene>
<evidence type="ECO:0000256" key="1">
    <source>
        <dbReference type="SAM" id="MobiDB-lite"/>
    </source>
</evidence>
<proteinExistence type="predicted"/>
<organism evidence="3 4">
    <name type="scientific">Lolium multiflorum</name>
    <name type="common">Italian ryegrass</name>
    <name type="synonym">Lolium perenne subsp. multiflorum</name>
    <dbReference type="NCBI Taxonomy" id="4521"/>
    <lineage>
        <taxon>Eukaryota</taxon>
        <taxon>Viridiplantae</taxon>
        <taxon>Streptophyta</taxon>
        <taxon>Embryophyta</taxon>
        <taxon>Tracheophyta</taxon>
        <taxon>Spermatophyta</taxon>
        <taxon>Magnoliopsida</taxon>
        <taxon>Liliopsida</taxon>
        <taxon>Poales</taxon>
        <taxon>Poaceae</taxon>
        <taxon>BOP clade</taxon>
        <taxon>Pooideae</taxon>
        <taxon>Poodae</taxon>
        <taxon>Poeae</taxon>
        <taxon>Poeae Chloroplast Group 2 (Poeae type)</taxon>
        <taxon>Loliodinae</taxon>
        <taxon>Loliinae</taxon>
        <taxon>Lolium</taxon>
    </lineage>
</organism>
<dbReference type="PROSITE" id="PS50181">
    <property type="entry name" value="FBOX"/>
    <property type="match status" value="1"/>
</dbReference>
<evidence type="ECO:0000259" key="2">
    <source>
        <dbReference type="PROSITE" id="PS50181"/>
    </source>
</evidence>
<feature type="region of interest" description="Disordered" evidence="1">
    <location>
        <begin position="1"/>
        <end position="21"/>
    </location>
</feature>
<dbReference type="InterPro" id="IPR001810">
    <property type="entry name" value="F-box_dom"/>
</dbReference>
<dbReference type="AlphaFoldDB" id="A0AAD8SFI0"/>
<dbReference type="CDD" id="cd09917">
    <property type="entry name" value="F-box_SF"/>
    <property type="match status" value="1"/>
</dbReference>
<dbReference type="Proteomes" id="UP001231189">
    <property type="component" value="Unassembled WGS sequence"/>
</dbReference>
<reference evidence="3" key="1">
    <citation type="submission" date="2023-07" db="EMBL/GenBank/DDBJ databases">
        <title>A chromosome-level genome assembly of Lolium multiflorum.</title>
        <authorList>
            <person name="Chen Y."/>
            <person name="Copetti D."/>
            <person name="Kolliker R."/>
            <person name="Studer B."/>
        </authorList>
    </citation>
    <scope>NUCLEOTIDE SEQUENCE</scope>
    <source>
        <strain evidence="3">02402/16</strain>
        <tissue evidence="3">Leaf</tissue>
    </source>
</reference>
<evidence type="ECO:0000313" key="3">
    <source>
        <dbReference type="EMBL" id="KAK1651220.1"/>
    </source>
</evidence>
<dbReference type="InterPro" id="IPR032675">
    <property type="entry name" value="LRR_dom_sf"/>
</dbReference>
<dbReference type="PANTHER" id="PTHR34145:SF76">
    <property type="entry name" value="FBD DOMAIN-CONTAINING PROTEIN"/>
    <property type="match status" value="1"/>
</dbReference>
<dbReference type="Gene3D" id="3.80.10.10">
    <property type="entry name" value="Ribonuclease Inhibitor"/>
    <property type="match status" value="1"/>
</dbReference>
<dbReference type="InterPro" id="IPR055357">
    <property type="entry name" value="LRR_At1g61320_AtMIF1"/>
</dbReference>
<dbReference type="Pfam" id="PF23622">
    <property type="entry name" value="LRR_At1g61320_AtMIF1"/>
    <property type="match status" value="1"/>
</dbReference>
<dbReference type="PANTHER" id="PTHR34145">
    <property type="entry name" value="OS02G0105600 PROTEIN"/>
    <property type="match status" value="1"/>
</dbReference>
<dbReference type="Pfam" id="PF00646">
    <property type="entry name" value="F-box"/>
    <property type="match status" value="1"/>
</dbReference>
<dbReference type="InterPro" id="IPR036047">
    <property type="entry name" value="F-box-like_dom_sf"/>
</dbReference>
<name>A0AAD8SFI0_LOLMU</name>